<feature type="coiled-coil region" evidence="1">
    <location>
        <begin position="579"/>
        <end position="629"/>
    </location>
</feature>
<dbReference type="EMBL" id="RHJS01000001">
    <property type="protein sequence ID" value="RRK36948.1"/>
    <property type="molecule type" value="Genomic_DNA"/>
</dbReference>
<reference evidence="2" key="1">
    <citation type="submission" date="2018-10" db="EMBL/GenBank/DDBJ databases">
        <title>Schaedlerella arabinophila gen. nov. sp. nov., isolated from the mouse intestinal tract and comparative analysis with the genome of the closely related altered Schaedler flora strain ASF502.</title>
        <authorList>
            <person name="Miyake S."/>
            <person name="Soh M."/>
            <person name="Seedorf H."/>
        </authorList>
    </citation>
    <scope>NUCLEOTIDE SEQUENCE [LARGE SCALE GENOMIC DNA]</scope>
    <source>
        <strain evidence="2">DSM 106076</strain>
    </source>
</reference>
<accession>A0A426DRZ1</accession>
<evidence type="ECO:0000313" key="2">
    <source>
        <dbReference type="EMBL" id="RRK36948.1"/>
    </source>
</evidence>
<dbReference type="Proteomes" id="UP000274920">
    <property type="component" value="Unassembled WGS sequence"/>
</dbReference>
<protein>
    <submittedName>
        <fullName evidence="2">Uncharacterized protein</fullName>
    </submittedName>
</protein>
<organism evidence="2 3">
    <name type="scientific">Schaedlerella arabinosiphila</name>
    <dbReference type="NCBI Taxonomy" id="2044587"/>
    <lineage>
        <taxon>Bacteria</taxon>
        <taxon>Bacillati</taxon>
        <taxon>Bacillota</taxon>
        <taxon>Clostridia</taxon>
        <taxon>Lachnospirales</taxon>
        <taxon>Lachnospiraceae</taxon>
        <taxon>Schaedlerella</taxon>
    </lineage>
</organism>
<comment type="caution">
    <text evidence="2">The sequence shown here is derived from an EMBL/GenBank/DDBJ whole genome shotgun (WGS) entry which is preliminary data.</text>
</comment>
<evidence type="ECO:0000256" key="1">
    <source>
        <dbReference type="SAM" id="Coils"/>
    </source>
</evidence>
<keyword evidence="3" id="KW-1185">Reference proteome</keyword>
<evidence type="ECO:0000313" key="3">
    <source>
        <dbReference type="Proteomes" id="UP000274920"/>
    </source>
</evidence>
<gene>
    <name evidence="2" type="ORF">EBB54_00345</name>
</gene>
<keyword evidence="1" id="KW-0175">Coiled coil</keyword>
<sequence length="703" mass="83283">MIDRQLLGQMKDLIRRTANENSYGRLSEWNCLLKEKEVKSRMEEQYNLKYPGEVLERYEERCGGGKSQTMALALALAETKPVLDQAMFVGTQYTDFIRKVRQQAEEDFFLCCILYLLTDSAEEETRLYDRISGRAYAGIQEIVFAVYTFQSRRDAWEIIKKHGAAFMGKERDYHVYENIQIYIWILKQFHKQIRKYRGRGISVLKALLELACGYVKKDTVIWNRLLEEGYSEQEILYLNISLPKKLNLTTSLTEKSITMERMALAGVKEILNAEVIEDAGLFRLCRRLIRQYQSYYIYLEGKKGIVESLGQDIRIKNPELFQYLYKKNAEDKLPVSWFYADFGMQEWCDVHSWMETEQFTQLFGASMLAHNGSNMDSWLDNYRERTGKSYHEIFWKSDEYTVRSIFQLYIQKNKVDLKALLNEYSEDEKKLTEEELGAKWSVMKSNISSAVCGLDTHEAYLFWEAFDDWYGISQLDTFLMHSNTVLNAVGIRTYGQYFQRMDFKKHIFTASEQARVFGWVEQEVYQKLPKYYEEFLYAFLMLDSAEEIFPEESRKLFLMIKESVKGGDKYSLCRKYYTKEEWQLFLEKEEEKKAEQKRKQKQADLEAFQKEVYQKIQEAEKECDVLESIIQMMPYLRLHTEKMSICLELLRERMQPVGYAKRNTIVMLADKLFFQFLHKKIGLKEVLSILGKMEVLEDESTEN</sequence>
<name>A0A426DRZ1_9FIRM</name>
<proteinExistence type="predicted"/>
<dbReference type="AlphaFoldDB" id="A0A426DRZ1"/>